<dbReference type="InterPro" id="IPR011534">
    <property type="entry name" value="Asp_ADH_gamma-type"/>
</dbReference>
<keyword evidence="8" id="KW-0028">Amino-acid biosynthesis</keyword>
<dbReference type="PIRSF" id="PIRSF000148">
    <property type="entry name" value="ASA_dh"/>
    <property type="match status" value="1"/>
</dbReference>
<dbReference type="EC" id="1.2.1.11" evidence="7 16"/>
<feature type="active site" description="Acyl-thioester intermediate" evidence="17">
    <location>
        <position position="137"/>
    </location>
</feature>
<organism evidence="19 20">
    <name type="scientific">Buchnera aphidicola subsp. Schlechtendalia chinensis</name>
    <dbReference type="NCBI Taxonomy" id="118110"/>
    <lineage>
        <taxon>Bacteria</taxon>
        <taxon>Pseudomonadati</taxon>
        <taxon>Pseudomonadota</taxon>
        <taxon>Gammaproteobacteria</taxon>
        <taxon>Enterobacterales</taxon>
        <taxon>Erwiniaceae</taxon>
        <taxon>Buchnera</taxon>
    </lineage>
</organism>
<evidence type="ECO:0000256" key="14">
    <source>
        <dbReference type="ARBA" id="ARBA00023167"/>
    </source>
</evidence>
<evidence type="ECO:0000259" key="18">
    <source>
        <dbReference type="SMART" id="SM00859"/>
    </source>
</evidence>
<comment type="subunit">
    <text evidence="6">Homodimer.</text>
</comment>
<evidence type="ECO:0000256" key="9">
    <source>
        <dbReference type="ARBA" id="ARBA00022697"/>
    </source>
</evidence>
<evidence type="ECO:0000256" key="12">
    <source>
        <dbReference type="ARBA" id="ARBA00023002"/>
    </source>
</evidence>
<comment type="catalytic activity">
    <reaction evidence="15">
        <text>L-aspartate 4-semialdehyde + phosphate + NADP(+) = 4-phospho-L-aspartate + NADPH + H(+)</text>
        <dbReference type="Rhea" id="RHEA:24284"/>
        <dbReference type="ChEBI" id="CHEBI:15378"/>
        <dbReference type="ChEBI" id="CHEBI:43474"/>
        <dbReference type="ChEBI" id="CHEBI:57535"/>
        <dbReference type="ChEBI" id="CHEBI:57783"/>
        <dbReference type="ChEBI" id="CHEBI:58349"/>
        <dbReference type="ChEBI" id="CHEBI:537519"/>
        <dbReference type="EC" id="1.2.1.11"/>
    </reaction>
</comment>
<dbReference type="UniPathway" id="UPA00034">
    <property type="reaction ID" value="UER00016"/>
</dbReference>
<evidence type="ECO:0000256" key="1">
    <source>
        <dbReference type="ARBA" id="ARBA00002492"/>
    </source>
</evidence>
<dbReference type="RefSeq" id="WP_075474286.1">
    <property type="nucleotide sequence ID" value="NZ_CP011299.1"/>
</dbReference>
<dbReference type="GO" id="GO:0009088">
    <property type="term" value="P:threonine biosynthetic process"/>
    <property type="evidence" value="ECO:0007669"/>
    <property type="project" value="UniProtKB-UniPathway"/>
</dbReference>
<dbReference type="GO" id="GO:0019877">
    <property type="term" value="P:diaminopimelate biosynthetic process"/>
    <property type="evidence" value="ECO:0007669"/>
    <property type="project" value="UniProtKB-KW"/>
</dbReference>
<evidence type="ECO:0000256" key="17">
    <source>
        <dbReference type="PIRSR" id="PIRSR000148-1"/>
    </source>
</evidence>
<dbReference type="PANTHER" id="PTHR46278:SF4">
    <property type="entry name" value="ASPARTATE-SEMIALDEHYDE DEHYDROGENASE"/>
    <property type="match status" value="1"/>
</dbReference>
<comment type="function">
    <text evidence="1">Catalyzes the NADPH-dependent formation of L-aspartate-semialdehyde (L-ASA) by the reductive dephosphorylation of L-aspartyl-4-phosphate.</text>
</comment>
<dbReference type="STRING" id="118110.XW81_02035"/>
<evidence type="ECO:0000256" key="16">
    <source>
        <dbReference type="NCBIfam" id="TIGR01745"/>
    </source>
</evidence>
<keyword evidence="11" id="KW-0220">Diaminopimelate biosynthesis</keyword>
<dbReference type="NCBIfam" id="TIGR01745">
    <property type="entry name" value="asd_gamma"/>
    <property type="match status" value="1"/>
</dbReference>
<keyword evidence="10" id="KW-0521">NADP</keyword>
<dbReference type="AlphaFoldDB" id="A0A172WDW0"/>
<dbReference type="SUPFAM" id="SSF55347">
    <property type="entry name" value="Glyceraldehyde-3-phosphate dehydrogenase-like, C-terminal domain"/>
    <property type="match status" value="1"/>
</dbReference>
<protein>
    <recommendedName>
        <fullName evidence="7 16">Aspartate-semialdehyde dehydrogenase</fullName>
        <ecNumber evidence="7 16">1.2.1.11</ecNumber>
    </recommendedName>
</protein>
<dbReference type="Pfam" id="PF02774">
    <property type="entry name" value="Semialdhyde_dhC"/>
    <property type="match status" value="1"/>
</dbReference>
<dbReference type="InterPro" id="IPR012280">
    <property type="entry name" value="Semialdhyde_DH_dimer_dom"/>
</dbReference>
<evidence type="ECO:0000256" key="15">
    <source>
        <dbReference type="ARBA" id="ARBA00047891"/>
    </source>
</evidence>
<evidence type="ECO:0000256" key="2">
    <source>
        <dbReference type="ARBA" id="ARBA00005021"/>
    </source>
</evidence>
<sequence>MRNSVGLVGWRGMVGSVLMERMEKENDFSSFNPVFFSTSQIHEEGPTFNGKYYGNLKNAYDIDILKELDIIVTCQGSEYTNKIYYKLRKSGWKGYWIDAASYLRMKKESVIVLDPINLSAIHQAIDNNCKTFIGGNCTVSLMLLSLGGLFSKKLIDWMTVSTYQAASGSGASHMVELLMQMNAVCKGISSDLKNPAKSILKIEKKINKISLSDGFPTNCFHVPLVGNLIPWIDVKTEDGRSKEEWKIQSEANKILLSKKNIPIDGLCVRIGSLRCHSQSFVIKLKKDISLSEIEKILSHHNRWTRLIPNDVDATIKNLTPLSVTGTLFTPVGRVRKLNIGKKYISAFTVGDQLLWGAAEPLRRMLKILVNQKLD</sequence>
<dbReference type="InterPro" id="IPR000319">
    <property type="entry name" value="Asp-semialdehyde_DH_CS"/>
</dbReference>
<evidence type="ECO:0000256" key="11">
    <source>
        <dbReference type="ARBA" id="ARBA00022915"/>
    </source>
</evidence>
<dbReference type="Gene3D" id="3.40.50.720">
    <property type="entry name" value="NAD(P)-binding Rossmann-like Domain"/>
    <property type="match status" value="1"/>
</dbReference>
<dbReference type="InterPro" id="IPR000534">
    <property type="entry name" value="Semialdehyde_DH_NAD-bd"/>
</dbReference>
<evidence type="ECO:0000256" key="13">
    <source>
        <dbReference type="ARBA" id="ARBA00023154"/>
    </source>
</evidence>
<dbReference type="GO" id="GO:0050661">
    <property type="term" value="F:NADP binding"/>
    <property type="evidence" value="ECO:0007669"/>
    <property type="project" value="InterPro"/>
</dbReference>
<reference evidence="19 20" key="1">
    <citation type="submission" date="2015-04" db="EMBL/GenBank/DDBJ databases">
        <title>Buchnera aphidicola assembly.</title>
        <authorList>
            <person name="Zhang Y."/>
        </authorList>
    </citation>
    <scope>NUCLEOTIDE SEQUENCE [LARGE SCALE GENOMIC DNA]</scope>
    <source>
        <strain evidence="19 20">SC</strain>
    </source>
</reference>
<keyword evidence="12 19" id="KW-0560">Oxidoreductase</keyword>
<comment type="similarity">
    <text evidence="5">Belongs to the aspartate-semialdehyde dehydrogenase family.</text>
</comment>
<dbReference type="Pfam" id="PF01118">
    <property type="entry name" value="Semialdhyde_dh"/>
    <property type="match status" value="1"/>
</dbReference>
<dbReference type="GO" id="GO:0046983">
    <property type="term" value="F:protein dimerization activity"/>
    <property type="evidence" value="ECO:0007669"/>
    <property type="project" value="InterPro"/>
</dbReference>
<evidence type="ECO:0000313" key="20">
    <source>
        <dbReference type="Proteomes" id="UP000077654"/>
    </source>
</evidence>
<dbReference type="UniPathway" id="UPA00050">
    <property type="reaction ID" value="UER00463"/>
</dbReference>
<comment type="pathway">
    <text evidence="3">Amino-acid biosynthesis; L-lysine biosynthesis via DAP pathway; (S)-tetrahydrodipicolinate from L-aspartate: step 2/4.</text>
</comment>
<dbReference type="PATRIC" id="fig|118110.3.peg.407"/>
<dbReference type="EMBL" id="CP011299">
    <property type="protein sequence ID" value="ANF17163.1"/>
    <property type="molecule type" value="Genomic_DNA"/>
</dbReference>
<evidence type="ECO:0000256" key="7">
    <source>
        <dbReference type="ARBA" id="ARBA00013120"/>
    </source>
</evidence>
<dbReference type="PANTHER" id="PTHR46278">
    <property type="entry name" value="DEHYDROGENASE, PUTATIVE-RELATED"/>
    <property type="match status" value="1"/>
</dbReference>
<dbReference type="InterPro" id="IPR036291">
    <property type="entry name" value="NAD(P)-bd_dom_sf"/>
</dbReference>
<feature type="domain" description="Semialdehyde dehydrogenase NAD-binding" evidence="18">
    <location>
        <begin position="4"/>
        <end position="124"/>
    </location>
</feature>
<comment type="pathway">
    <text evidence="4">Amino-acid biosynthesis; L-threonine biosynthesis; L-threonine from L-aspartate: step 2/5.</text>
</comment>
<evidence type="ECO:0000256" key="6">
    <source>
        <dbReference type="ARBA" id="ARBA00011738"/>
    </source>
</evidence>
<proteinExistence type="inferred from homology"/>
<dbReference type="GO" id="GO:0009086">
    <property type="term" value="P:methionine biosynthetic process"/>
    <property type="evidence" value="ECO:0007669"/>
    <property type="project" value="UniProtKB-KW"/>
</dbReference>
<dbReference type="PROSITE" id="PS01103">
    <property type="entry name" value="ASD"/>
    <property type="match status" value="1"/>
</dbReference>
<evidence type="ECO:0000256" key="3">
    <source>
        <dbReference type="ARBA" id="ARBA00005076"/>
    </source>
</evidence>
<keyword evidence="14" id="KW-0486">Methionine biosynthesis</keyword>
<dbReference type="Proteomes" id="UP000077654">
    <property type="component" value="Chromosome"/>
</dbReference>
<keyword evidence="9" id="KW-0791">Threonine biosynthesis</keyword>
<dbReference type="Gene3D" id="3.30.360.10">
    <property type="entry name" value="Dihydrodipicolinate Reductase, domain 2"/>
    <property type="match status" value="1"/>
</dbReference>
<dbReference type="NCBIfam" id="NF005144">
    <property type="entry name" value="PRK06598.1"/>
    <property type="match status" value="1"/>
</dbReference>
<name>A0A172WDW0_BUCSC</name>
<dbReference type="SUPFAM" id="SSF51735">
    <property type="entry name" value="NAD(P)-binding Rossmann-fold domains"/>
    <property type="match status" value="1"/>
</dbReference>
<dbReference type="GO" id="GO:0009097">
    <property type="term" value="P:isoleucine biosynthetic process"/>
    <property type="evidence" value="ECO:0007669"/>
    <property type="project" value="InterPro"/>
</dbReference>
<dbReference type="OrthoDB" id="9022717at2"/>
<dbReference type="GO" id="GO:0004073">
    <property type="term" value="F:aspartate-semialdehyde dehydrogenase activity"/>
    <property type="evidence" value="ECO:0007669"/>
    <property type="project" value="UniProtKB-UniRule"/>
</dbReference>
<evidence type="ECO:0000256" key="8">
    <source>
        <dbReference type="ARBA" id="ARBA00022605"/>
    </source>
</evidence>
<evidence type="ECO:0000256" key="5">
    <source>
        <dbReference type="ARBA" id="ARBA00010584"/>
    </source>
</evidence>
<dbReference type="UniPathway" id="UPA00051">
    <property type="reaction ID" value="UER00464"/>
</dbReference>
<dbReference type="CDD" id="cd02314">
    <property type="entry name" value="VcASADH1_like_N"/>
    <property type="match status" value="1"/>
</dbReference>
<gene>
    <name evidence="19" type="ORF">XW81_02035</name>
</gene>
<dbReference type="GO" id="GO:0009089">
    <property type="term" value="P:lysine biosynthetic process via diaminopimelate"/>
    <property type="evidence" value="ECO:0007669"/>
    <property type="project" value="UniProtKB-UniRule"/>
</dbReference>
<accession>A0A172WDW0</accession>
<evidence type="ECO:0000256" key="4">
    <source>
        <dbReference type="ARBA" id="ARBA00005097"/>
    </source>
</evidence>
<dbReference type="SMART" id="SM00859">
    <property type="entry name" value="Semialdhyde_dh"/>
    <property type="match status" value="1"/>
</dbReference>
<feature type="active site" description="Proton acceptor" evidence="17">
    <location>
        <position position="276"/>
    </location>
</feature>
<evidence type="ECO:0000256" key="10">
    <source>
        <dbReference type="ARBA" id="ARBA00022857"/>
    </source>
</evidence>
<dbReference type="GO" id="GO:0051287">
    <property type="term" value="F:NAD binding"/>
    <property type="evidence" value="ECO:0007669"/>
    <property type="project" value="InterPro"/>
</dbReference>
<keyword evidence="20" id="KW-1185">Reference proteome</keyword>
<keyword evidence="13" id="KW-0457">Lysine biosynthesis</keyword>
<evidence type="ECO:0000313" key="19">
    <source>
        <dbReference type="EMBL" id="ANF17163.1"/>
    </source>
</evidence>
<comment type="pathway">
    <text evidence="2">Amino-acid biosynthesis; L-methionine biosynthesis via de novo pathway; L-homoserine from L-aspartate: step 2/3.</text>
</comment>